<evidence type="ECO:0000256" key="3">
    <source>
        <dbReference type="ARBA" id="ARBA00022448"/>
    </source>
</evidence>
<feature type="transmembrane region" description="Helical" evidence="8">
    <location>
        <begin position="435"/>
        <end position="454"/>
    </location>
</feature>
<evidence type="ECO:0000256" key="2">
    <source>
        <dbReference type="ARBA" id="ARBA00005275"/>
    </source>
</evidence>
<feature type="transmembrane region" description="Helical" evidence="8">
    <location>
        <begin position="318"/>
        <end position="340"/>
    </location>
</feature>
<reference evidence="9 10" key="1">
    <citation type="submission" date="2019-01" db="EMBL/GenBank/DDBJ databases">
        <title>PMF-metabolizing Aryl O-demethylase.</title>
        <authorList>
            <person name="Kim M."/>
        </authorList>
    </citation>
    <scope>NUCLEOTIDE SEQUENCE [LARGE SCALE GENOMIC DNA]</scope>
    <source>
        <strain evidence="9 10">PMF1</strain>
    </source>
</reference>
<sequence>MIKILATAVLLALLIFSIVKKYNTVVTLLALSLAAYAGLTLAGMDVMGEATCGSAFFDIFEKLNTSAQGTMGGNVLIIMSIYGYIVYMKHIKASDMFATMIAAPLKRIKAPYLLAAMMILVGNLIKIVIPSGISVAALMIATLYPVLLKVGCSKTTSASAVLLSYVTVWGPSDASLYTALSLAGIEDVSVSEWFVSSQIPVMLVVLLVVMAVFIPVSKFFDKREHAAVSEEVMESQSIRDIGVPYFYALLPLVPLVTILIFSELIVGSIVISVVAACYFSLLLAVVVHTICRRNFRECFNDVSVVFNGMGDYFKGPGILLVFGTLFASALSGIGGMKLIVDGLSGIGGGTAIAISITTLLGIFVVGVTGVFNGNVSLIIPVMTTIITSTGLAPLPLLHLGLIGCALGSAVTPVAGASLYIASATNVNILTCVKRNLIPVISGGIAAIAVVLLFYV</sequence>
<comment type="subcellular location">
    <subcellularLocation>
        <location evidence="1">Cell membrane</location>
        <topology evidence="1">Multi-pass membrane protein</topology>
    </subcellularLocation>
</comment>
<feature type="transmembrane region" description="Helical" evidence="8">
    <location>
        <begin position="199"/>
        <end position="220"/>
    </location>
</feature>
<proteinExistence type="inferred from homology"/>
<feature type="transmembrane region" description="Helical" evidence="8">
    <location>
        <begin position="346"/>
        <end position="368"/>
    </location>
</feature>
<dbReference type="GO" id="GO:0005886">
    <property type="term" value="C:plasma membrane"/>
    <property type="evidence" value="ECO:0007669"/>
    <property type="project" value="UniProtKB-SubCell"/>
</dbReference>
<dbReference type="Proteomes" id="UP000289794">
    <property type="component" value="Chromosome"/>
</dbReference>
<evidence type="ECO:0000313" key="9">
    <source>
        <dbReference type="EMBL" id="QBE96348.1"/>
    </source>
</evidence>
<dbReference type="KEGG" id="bpro:PMF13cell1_01892"/>
<keyword evidence="7 8" id="KW-0472">Membrane</keyword>
<feature type="transmembrane region" description="Helical" evidence="8">
    <location>
        <begin position="67"/>
        <end position="87"/>
    </location>
</feature>
<feature type="transmembrane region" description="Helical" evidence="8">
    <location>
        <begin position="241"/>
        <end position="261"/>
    </location>
</feature>
<gene>
    <name evidence="9" type="primary">dcuD_1</name>
    <name evidence="9" type="ORF">PMF13cell1_01892</name>
</gene>
<feature type="transmembrane region" description="Helical" evidence="8">
    <location>
        <begin position="400"/>
        <end position="423"/>
    </location>
</feature>
<keyword evidence="5 8" id="KW-0812">Transmembrane</keyword>
<feature type="transmembrane region" description="Helical" evidence="8">
    <location>
        <begin position="267"/>
        <end position="287"/>
    </location>
</feature>
<dbReference type="NCBIfam" id="NF037994">
    <property type="entry name" value="DcuC_1"/>
    <property type="match status" value="1"/>
</dbReference>
<evidence type="ECO:0000256" key="5">
    <source>
        <dbReference type="ARBA" id="ARBA00022692"/>
    </source>
</evidence>
<dbReference type="AlphaFoldDB" id="A0A4V0Z7C8"/>
<organism evidence="9 10">
    <name type="scientific">Blautia producta</name>
    <dbReference type="NCBI Taxonomy" id="33035"/>
    <lineage>
        <taxon>Bacteria</taxon>
        <taxon>Bacillati</taxon>
        <taxon>Bacillota</taxon>
        <taxon>Clostridia</taxon>
        <taxon>Lachnospirales</taxon>
        <taxon>Lachnospiraceae</taxon>
        <taxon>Blautia</taxon>
    </lineage>
</organism>
<name>A0A4V0Z7C8_9FIRM</name>
<evidence type="ECO:0000256" key="8">
    <source>
        <dbReference type="SAM" id="Phobius"/>
    </source>
</evidence>
<feature type="transmembrane region" description="Helical" evidence="8">
    <location>
        <begin position="160"/>
        <end position="179"/>
    </location>
</feature>
<protein>
    <submittedName>
        <fullName evidence="9">Cryptic C4-dicarboxylate transporter DcuD</fullName>
    </submittedName>
</protein>
<dbReference type="InterPro" id="IPR004669">
    <property type="entry name" value="C4_dicarb_anaerob_car"/>
</dbReference>
<dbReference type="EMBL" id="CP035945">
    <property type="protein sequence ID" value="QBE96348.1"/>
    <property type="molecule type" value="Genomic_DNA"/>
</dbReference>
<keyword evidence="4" id="KW-1003">Cell membrane</keyword>
<dbReference type="RefSeq" id="WP_130180583.1">
    <property type="nucleotide sequence ID" value="NZ_CP035945.1"/>
</dbReference>
<dbReference type="Pfam" id="PF03606">
    <property type="entry name" value="DcuC"/>
    <property type="match status" value="1"/>
</dbReference>
<evidence type="ECO:0000256" key="7">
    <source>
        <dbReference type="ARBA" id="ARBA00023136"/>
    </source>
</evidence>
<feature type="transmembrane region" description="Helical" evidence="8">
    <location>
        <begin position="131"/>
        <end position="148"/>
    </location>
</feature>
<feature type="transmembrane region" description="Helical" evidence="8">
    <location>
        <begin position="375"/>
        <end position="394"/>
    </location>
</feature>
<evidence type="ECO:0000256" key="1">
    <source>
        <dbReference type="ARBA" id="ARBA00004651"/>
    </source>
</evidence>
<dbReference type="InterPro" id="IPR018385">
    <property type="entry name" value="C4_dicarb_anaerob_car-like"/>
</dbReference>
<comment type="similarity">
    <text evidence="2">Belongs to the DcuC/DcuD transporter (TC 2.A.61) family.</text>
</comment>
<accession>A0A4V0Z7C8</accession>
<keyword evidence="3" id="KW-0813">Transport</keyword>
<evidence type="ECO:0000256" key="4">
    <source>
        <dbReference type="ARBA" id="ARBA00022475"/>
    </source>
</evidence>
<evidence type="ECO:0000313" key="10">
    <source>
        <dbReference type="Proteomes" id="UP000289794"/>
    </source>
</evidence>
<feature type="transmembrane region" description="Helical" evidence="8">
    <location>
        <begin position="108"/>
        <end position="125"/>
    </location>
</feature>
<dbReference type="PANTHER" id="PTHR42002:SF2">
    <property type="entry name" value="ANAEROBIC C4-DICARBOXYLATE TRANSPORTER DCUC-RELATED"/>
    <property type="match status" value="1"/>
</dbReference>
<dbReference type="GO" id="GO:0015556">
    <property type="term" value="F:C4-dicarboxylate transmembrane transporter activity"/>
    <property type="evidence" value="ECO:0007669"/>
    <property type="project" value="InterPro"/>
</dbReference>
<keyword evidence="6 8" id="KW-1133">Transmembrane helix</keyword>
<dbReference type="PANTHER" id="PTHR42002">
    <property type="entry name" value="ANAEROBIC C4-DICARBOXYLATE TRANSPORTER DCUC-RELATED"/>
    <property type="match status" value="1"/>
</dbReference>
<evidence type="ECO:0000256" key="6">
    <source>
        <dbReference type="ARBA" id="ARBA00022989"/>
    </source>
</evidence>